<protein>
    <recommendedName>
        <fullName evidence="9">Gamma interferon inducible lysosomal thiol reductase GILT</fullName>
    </recommendedName>
</protein>
<evidence type="ECO:0000256" key="4">
    <source>
        <dbReference type="ARBA" id="ARBA00022729"/>
    </source>
</evidence>
<dbReference type="GO" id="GO:0016671">
    <property type="term" value="F:oxidoreductase activity, acting on a sulfur group of donors, disulfide as acceptor"/>
    <property type="evidence" value="ECO:0007669"/>
    <property type="project" value="InterPro"/>
</dbReference>
<evidence type="ECO:0008006" key="9">
    <source>
        <dbReference type="Google" id="ProtNLM"/>
    </source>
</evidence>
<evidence type="ECO:0000313" key="8">
    <source>
        <dbReference type="Proteomes" id="UP000184188"/>
    </source>
</evidence>
<feature type="transmembrane region" description="Helical" evidence="6">
    <location>
        <begin position="27"/>
        <end position="49"/>
    </location>
</feature>
<keyword evidence="6" id="KW-0812">Transmembrane</keyword>
<gene>
    <name evidence="7" type="ORF">ASPZODRAFT_127176</name>
</gene>
<dbReference type="OrthoDB" id="958254at2759"/>
<dbReference type="PANTHER" id="PTHR13234">
    <property type="entry name" value="GAMMA-INTERFERON INDUCIBLE LYSOSOMAL THIOL REDUCTASE GILT"/>
    <property type="match status" value="1"/>
</dbReference>
<evidence type="ECO:0000256" key="6">
    <source>
        <dbReference type="SAM" id="Phobius"/>
    </source>
</evidence>
<dbReference type="VEuPathDB" id="FungiDB:ASPZODRAFT_127176"/>
<comment type="similarity">
    <text evidence="2">Belongs to the GILT family.</text>
</comment>
<keyword evidence="8" id="KW-1185">Reference proteome</keyword>
<organism evidence="7 8">
    <name type="scientific">Penicilliopsis zonata CBS 506.65</name>
    <dbReference type="NCBI Taxonomy" id="1073090"/>
    <lineage>
        <taxon>Eukaryota</taxon>
        <taxon>Fungi</taxon>
        <taxon>Dikarya</taxon>
        <taxon>Ascomycota</taxon>
        <taxon>Pezizomycotina</taxon>
        <taxon>Eurotiomycetes</taxon>
        <taxon>Eurotiomycetidae</taxon>
        <taxon>Eurotiales</taxon>
        <taxon>Aspergillaceae</taxon>
        <taxon>Penicilliopsis</taxon>
    </lineage>
</organism>
<comment type="subcellular location">
    <subcellularLocation>
        <location evidence="1">Secreted</location>
    </subcellularLocation>
</comment>
<dbReference type="InterPro" id="IPR004911">
    <property type="entry name" value="Interferon-induced_GILT"/>
</dbReference>
<sequence length="302" mass="32997">MEKFALNIPEGGQGSIFPRRDRVITRLLRRTAIALLLCFGLYVCVNRFAVTEGRLPSYLTPEEALYNGHTKASTTKIPLEAHIMSKCPDARDCLQQLIVPAMEQISDKVEFQLSMIASVSNQSSEVICKHGPSECIGDMLLLCAANLPFPPQPKGTAASDSALVETGDQQRTPTIRSLGFANCLVKSYSNIPSRELVEGCALEHGIDFDALNQCASQQDDDVDDDYSPSHRADKPISGIALLRESALHSAALSVKTSCTVRVDEKVWCVRDGGVWKDCVGDGEGSQVSVLVNEVKTLWEQRN</sequence>
<dbReference type="STRING" id="1073090.A0A1L9SV91"/>
<evidence type="ECO:0000313" key="7">
    <source>
        <dbReference type="EMBL" id="OJJ51152.1"/>
    </source>
</evidence>
<dbReference type="Proteomes" id="UP000184188">
    <property type="component" value="Unassembled WGS sequence"/>
</dbReference>
<evidence type="ECO:0000256" key="2">
    <source>
        <dbReference type="ARBA" id="ARBA00005679"/>
    </source>
</evidence>
<evidence type="ECO:0000256" key="3">
    <source>
        <dbReference type="ARBA" id="ARBA00022525"/>
    </source>
</evidence>
<dbReference type="GeneID" id="34608141"/>
<dbReference type="EMBL" id="KV878336">
    <property type="protein sequence ID" value="OJJ51152.1"/>
    <property type="molecule type" value="Genomic_DNA"/>
</dbReference>
<dbReference type="Pfam" id="PF03227">
    <property type="entry name" value="GILT"/>
    <property type="match status" value="1"/>
</dbReference>
<dbReference type="AlphaFoldDB" id="A0A1L9SV91"/>
<keyword evidence="6" id="KW-0472">Membrane</keyword>
<keyword evidence="4" id="KW-0732">Signal</keyword>
<name>A0A1L9SV91_9EURO</name>
<evidence type="ECO:0000256" key="1">
    <source>
        <dbReference type="ARBA" id="ARBA00004613"/>
    </source>
</evidence>
<dbReference type="GO" id="GO:0005576">
    <property type="term" value="C:extracellular region"/>
    <property type="evidence" value="ECO:0007669"/>
    <property type="project" value="UniProtKB-SubCell"/>
</dbReference>
<dbReference type="RefSeq" id="XP_022585662.1">
    <property type="nucleotide sequence ID" value="XM_022721676.1"/>
</dbReference>
<proteinExistence type="inferred from homology"/>
<dbReference type="PANTHER" id="PTHR13234:SF8">
    <property type="entry name" value="GAMMA-INTERFERON-INDUCIBLE LYSOSOMAL THIOL REDUCTASE"/>
    <property type="match status" value="1"/>
</dbReference>
<reference evidence="8" key="1">
    <citation type="journal article" date="2017" name="Genome Biol.">
        <title>Comparative genomics reveals high biological diversity and specific adaptations in the industrially and medically important fungal genus Aspergillus.</title>
        <authorList>
            <person name="de Vries R.P."/>
            <person name="Riley R."/>
            <person name="Wiebenga A."/>
            <person name="Aguilar-Osorio G."/>
            <person name="Amillis S."/>
            <person name="Uchima C.A."/>
            <person name="Anderluh G."/>
            <person name="Asadollahi M."/>
            <person name="Askin M."/>
            <person name="Barry K."/>
            <person name="Battaglia E."/>
            <person name="Bayram O."/>
            <person name="Benocci T."/>
            <person name="Braus-Stromeyer S.A."/>
            <person name="Caldana C."/>
            <person name="Canovas D."/>
            <person name="Cerqueira G.C."/>
            <person name="Chen F."/>
            <person name="Chen W."/>
            <person name="Choi C."/>
            <person name="Clum A."/>
            <person name="Dos Santos R.A."/>
            <person name="Damasio A.R."/>
            <person name="Diallinas G."/>
            <person name="Emri T."/>
            <person name="Fekete E."/>
            <person name="Flipphi M."/>
            <person name="Freyberg S."/>
            <person name="Gallo A."/>
            <person name="Gournas C."/>
            <person name="Habgood R."/>
            <person name="Hainaut M."/>
            <person name="Harispe M.L."/>
            <person name="Henrissat B."/>
            <person name="Hilden K.S."/>
            <person name="Hope R."/>
            <person name="Hossain A."/>
            <person name="Karabika E."/>
            <person name="Karaffa L."/>
            <person name="Karanyi Z."/>
            <person name="Krasevec N."/>
            <person name="Kuo A."/>
            <person name="Kusch H."/>
            <person name="LaButti K."/>
            <person name="Lagendijk E.L."/>
            <person name="Lapidus A."/>
            <person name="Levasseur A."/>
            <person name="Lindquist E."/>
            <person name="Lipzen A."/>
            <person name="Logrieco A.F."/>
            <person name="MacCabe A."/>
            <person name="Maekelae M.R."/>
            <person name="Malavazi I."/>
            <person name="Melin P."/>
            <person name="Meyer V."/>
            <person name="Mielnichuk N."/>
            <person name="Miskei M."/>
            <person name="Molnar A.P."/>
            <person name="Mule G."/>
            <person name="Ngan C.Y."/>
            <person name="Orejas M."/>
            <person name="Orosz E."/>
            <person name="Ouedraogo J.P."/>
            <person name="Overkamp K.M."/>
            <person name="Park H.-S."/>
            <person name="Perrone G."/>
            <person name="Piumi F."/>
            <person name="Punt P.J."/>
            <person name="Ram A.F."/>
            <person name="Ramon A."/>
            <person name="Rauscher S."/>
            <person name="Record E."/>
            <person name="Riano-Pachon D.M."/>
            <person name="Robert V."/>
            <person name="Roehrig J."/>
            <person name="Ruller R."/>
            <person name="Salamov A."/>
            <person name="Salih N.S."/>
            <person name="Samson R.A."/>
            <person name="Sandor E."/>
            <person name="Sanguinetti M."/>
            <person name="Schuetze T."/>
            <person name="Sepcic K."/>
            <person name="Shelest E."/>
            <person name="Sherlock G."/>
            <person name="Sophianopoulou V."/>
            <person name="Squina F.M."/>
            <person name="Sun H."/>
            <person name="Susca A."/>
            <person name="Todd R.B."/>
            <person name="Tsang A."/>
            <person name="Unkles S.E."/>
            <person name="van de Wiele N."/>
            <person name="van Rossen-Uffink D."/>
            <person name="Oliveira J.V."/>
            <person name="Vesth T.C."/>
            <person name="Visser J."/>
            <person name="Yu J.-H."/>
            <person name="Zhou M."/>
            <person name="Andersen M.R."/>
            <person name="Archer D.B."/>
            <person name="Baker S.E."/>
            <person name="Benoit I."/>
            <person name="Brakhage A.A."/>
            <person name="Braus G.H."/>
            <person name="Fischer R."/>
            <person name="Frisvad J.C."/>
            <person name="Goldman G.H."/>
            <person name="Houbraken J."/>
            <person name="Oakley B."/>
            <person name="Pocsi I."/>
            <person name="Scazzocchio C."/>
            <person name="Seiboth B."/>
            <person name="vanKuyk P.A."/>
            <person name="Wortman J."/>
            <person name="Dyer P.S."/>
            <person name="Grigoriev I.V."/>
        </authorList>
    </citation>
    <scope>NUCLEOTIDE SEQUENCE [LARGE SCALE GENOMIC DNA]</scope>
    <source>
        <strain evidence="8">CBS 506.65</strain>
    </source>
</reference>
<accession>A0A1L9SV91</accession>
<evidence type="ECO:0000256" key="5">
    <source>
        <dbReference type="ARBA" id="ARBA00023180"/>
    </source>
</evidence>
<keyword evidence="6" id="KW-1133">Transmembrane helix</keyword>
<keyword evidence="5" id="KW-0325">Glycoprotein</keyword>
<keyword evidence="3" id="KW-0964">Secreted</keyword>